<feature type="transmembrane region" description="Helical" evidence="2">
    <location>
        <begin position="112"/>
        <end position="133"/>
    </location>
</feature>
<feature type="signal peptide" evidence="3">
    <location>
        <begin position="1"/>
        <end position="22"/>
    </location>
</feature>
<reference evidence="4 5" key="1">
    <citation type="journal article" date="2018" name="PLoS Pathog.">
        <title>Evolution of structural diversity of trichothecenes, a family of toxins produced by plant pathogenic and entomopathogenic fungi.</title>
        <authorList>
            <person name="Proctor R.H."/>
            <person name="McCormick S.P."/>
            <person name="Kim H.S."/>
            <person name="Cardoza R.E."/>
            <person name="Stanley A.M."/>
            <person name="Lindo L."/>
            <person name="Kelly A."/>
            <person name="Brown D.W."/>
            <person name="Lee T."/>
            <person name="Vaughan M.M."/>
            <person name="Alexander N.J."/>
            <person name="Busman M."/>
            <person name="Gutierrez S."/>
        </authorList>
    </citation>
    <scope>NUCLEOTIDE SEQUENCE [LARGE SCALE GENOMIC DNA]</scope>
    <source>
        <strain evidence="4 5">NRRL 13405</strain>
    </source>
</reference>
<keyword evidence="3" id="KW-0732">Signal</keyword>
<feature type="compositionally biased region" description="Basic and acidic residues" evidence="1">
    <location>
        <begin position="576"/>
        <end position="596"/>
    </location>
</feature>
<feature type="chain" id="PRO_5017348250" evidence="3">
    <location>
        <begin position="23"/>
        <end position="626"/>
    </location>
</feature>
<keyword evidence="2" id="KW-0472">Membrane</keyword>
<sequence length="626" mass="68931">MACHNLTLILMTGSLLSGLALAIGHHVFYDYLNNRIVESQNQQEWFLRIGTGMAFLARALLSAAVGIAYTQILWRTLRSKSITIEGINSLFGVSHTAWDFTTLELWTAAPGLAIVAMIAWALPLIAVITPATLSIQISSDTNITIVDSFIPNIDHGRNLWFGGFVEGSLFISSHVIRTLLPVATLGAILPIAAPFPNSSYSLEFYGPTISCDSPEDDSLRESIEEIINSDAMSDRYAMSGDYMTYVSFVPVSENMSLSASKSGIWRGDAIEGLMNALNDTLVYTTPALDFTANITEQNPGGNPSIFYVLVPDRPSGHANRTIECQLHNATYSLNITFDNGLQDIRYKTKRLNGVSVRGTRDCRPEPTSHCNQTNAYLTLMAAMGDMLFGTRRWSGRTDRTRIGHTVLLDLPDMNYDHWGKEQPKSLIGNLSMPDALEQMFENVTISLLSNSEFLQQDHTLSRGPITRFSPQNAFSYEPRNLFIAYGLGIAFSLIVVIFGLLCIKSASASYTNSFSTIVRTTRNPELDAVVPSAETSGAEPLSKHLSCVRLVLRRNGKGLEGGDDKATFFALETKSENMKESREERPTESLLKRDRSCQNSDTDEISTTQEGLNQRRDGHAVGTSGN</sequence>
<feature type="transmembrane region" description="Helical" evidence="2">
    <location>
        <begin position="46"/>
        <end position="70"/>
    </location>
</feature>
<evidence type="ECO:0000256" key="1">
    <source>
        <dbReference type="SAM" id="MobiDB-lite"/>
    </source>
</evidence>
<comment type="caution">
    <text evidence="4">The sequence shown here is derived from an EMBL/GenBank/DDBJ whole genome shotgun (WGS) entry which is preliminary data.</text>
</comment>
<organism evidence="4 5">
    <name type="scientific">Fusarium flagelliforme</name>
    <dbReference type="NCBI Taxonomy" id="2675880"/>
    <lineage>
        <taxon>Eukaryota</taxon>
        <taxon>Fungi</taxon>
        <taxon>Dikarya</taxon>
        <taxon>Ascomycota</taxon>
        <taxon>Pezizomycotina</taxon>
        <taxon>Sordariomycetes</taxon>
        <taxon>Hypocreomycetidae</taxon>
        <taxon>Hypocreales</taxon>
        <taxon>Nectriaceae</taxon>
        <taxon>Fusarium</taxon>
        <taxon>Fusarium incarnatum-equiseti species complex</taxon>
    </lineage>
</organism>
<dbReference type="EMBL" id="PXXK01000193">
    <property type="protein sequence ID" value="RFN48804.1"/>
    <property type="molecule type" value="Genomic_DNA"/>
</dbReference>
<dbReference type="PANTHER" id="PTHR35041:SF6">
    <property type="entry name" value="FORMYLMETHIONINE DEFORMYLASE-LIKE PROTEIN-RELATED"/>
    <property type="match status" value="1"/>
</dbReference>
<feature type="compositionally biased region" description="Polar residues" evidence="1">
    <location>
        <begin position="597"/>
        <end position="612"/>
    </location>
</feature>
<feature type="region of interest" description="Disordered" evidence="1">
    <location>
        <begin position="576"/>
        <end position="626"/>
    </location>
</feature>
<evidence type="ECO:0000256" key="2">
    <source>
        <dbReference type="SAM" id="Phobius"/>
    </source>
</evidence>
<dbReference type="Proteomes" id="UP000265631">
    <property type="component" value="Unassembled WGS sequence"/>
</dbReference>
<dbReference type="STRING" id="2594813.A0A395MLJ4"/>
<evidence type="ECO:0000313" key="5">
    <source>
        <dbReference type="Proteomes" id="UP000265631"/>
    </source>
</evidence>
<name>A0A395MLJ4_9HYPO</name>
<keyword evidence="2" id="KW-0812">Transmembrane</keyword>
<accession>A0A395MLJ4</accession>
<protein>
    <submittedName>
        <fullName evidence="4">Uncharacterized protein</fullName>
    </submittedName>
</protein>
<keyword evidence="2" id="KW-1133">Transmembrane helix</keyword>
<gene>
    <name evidence="4" type="ORF">FIE12Z_6859</name>
</gene>
<feature type="transmembrane region" description="Helical" evidence="2">
    <location>
        <begin position="482"/>
        <end position="503"/>
    </location>
</feature>
<proteinExistence type="predicted"/>
<dbReference type="PANTHER" id="PTHR35041">
    <property type="entry name" value="MEDIATOR OF RNA POLYMERASE II TRANSCRIPTION SUBUNIT 1"/>
    <property type="match status" value="1"/>
</dbReference>
<keyword evidence="5" id="KW-1185">Reference proteome</keyword>
<evidence type="ECO:0000313" key="4">
    <source>
        <dbReference type="EMBL" id="RFN48804.1"/>
    </source>
</evidence>
<dbReference type="AlphaFoldDB" id="A0A395MLJ4"/>
<evidence type="ECO:0000256" key="3">
    <source>
        <dbReference type="SAM" id="SignalP"/>
    </source>
</evidence>